<sequence>MGSGGNAYKTLGIDLGVRCNGERRQPAALSLRGVSSFSSCLKGIYIKEHSMLPSSTSIGRCDFEFDLCDWKQDENDDFDWNLRTSSTPKMGTGPAADHTLQKSSGHYIFMKSSFPQLPGQKARISSPNVFEITYCILDATVLAYSCLQILFYYYMYGAHIGSLLVYQRTTAEQEKILLSLTGNQGNFWQSKALTLDGDEDFQVIFEGTVGKGPAGDIALDDLTLSRECLPSQEVVHSWLCPIIRVLLSHYLLSLKRLRCFYSPEWQSGNEKYCPKFNLPQLH</sequence>
<evidence type="ECO:0000313" key="3">
    <source>
        <dbReference type="Proteomes" id="UP000694424"/>
    </source>
</evidence>
<dbReference type="PRINTS" id="PR00020">
    <property type="entry name" value="MAMDOMAIN"/>
</dbReference>
<name>A0A8B9QLT2_APTOW</name>
<dbReference type="SMART" id="SM00137">
    <property type="entry name" value="MAM"/>
    <property type="match status" value="1"/>
</dbReference>
<dbReference type="InterPro" id="IPR051560">
    <property type="entry name" value="MAM_domain-containing"/>
</dbReference>
<dbReference type="Gene3D" id="2.60.120.200">
    <property type="match status" value="1"/>
</dbReference>
<dbReference type="SUPFAM" id="SSF49899">
    <property type="entry name" value="Concanavalin A-like lectins/glucanases"/>
    <property type="match status" value="1"/>
</dbReference>
<dbReference type="PANTHER" id="PTHR23282:SF149">
    <property type="entry name" value="MAM DOMAIN-CONTAINING PROTEIN"/>
    <property type="match status" value="1"/>
</dbReference>
<evidence type="ECO:0000259" key="1">
    <source>
        <dbReference type="PROSITE" id="PS50060"/>
    </source>
</evidence>
<dbReference type="Proteomes" id="UP000694424">
    <property type="component" value="Unplaced"/>
</dbReference>
<dbReference type="InterPro" id="IPR000998">
    <property type="entry name" value="MAM_dom"/>
</dbReference>
<dbReference type="InterPro" id="IPR013320">
    <property type="entry name" value="ConA-like_dom_sf"/>
</dbReference>
<dbReference type="GO" id="GO:0016020">
    <property type="term" value="C:membrane"/>
    <property type="evidence" value="ECO:0007669"/>
    <property type="project" value="InterPro"/>
</dbReference>
<dbReference type="PANTHER" id="PTHR23282">
    <property type="entry name" value="APICAL ENDOSOMAL GLYCOPROTEIN PRECURSOR"/>
    <property type="match status" value="1"/>
</dbReference>
<reference evidence="2" key="2">
    <citation type="submission" date="2025-09" db="UniProtKB">
        <authorList>
            <consortium name="Ensembl"/>
        </authorList>
    </citation>
    <scope>IDENTIFICATION</scope>
</reference>
<accession>A0A8B9QLT2</accession>
<dbReference type="Pfam" id="PF00629">
    <property type="entry name" value="MAM"/>
    <property type="match status" value="1"/>
</dbReference>
<feature type="domain" description="MAM" evidence="1">
    <location>
        <begin position="59"/>
        <end position="230"/>
    </location>
</feature>
<protein>
    <recommendedName>
        <fullName evidence="1">MAM domain-containing protein</fullName>
    </recommendedName>
</protein>
<reference evidence="2" key="1">
    <citation type="submission" date="2025-08" db="UniProtKB">
        <authorList>
            <consortium name="Ensembl"/>
        </authorList>
    </citation>
    <scope>IDENTIFICATION</scope>
</reference>
<evidence type="ECO:0000313" key="2">
    <source>
        <dbReference type="Ensembl" id="ENSAOWP00000028809.1"/>
    </source>
</evidence>
<dbReference type="PROSITE" id="PS50060">
    <property type="entry name" value="MAM_2"/>
    <property type="match status" value="1"/>
</dbReference>
<organism evidence="2 3">
    <name type="scientific">Apteryx owenii</name>
    <name type="common">Little spotted kiwi</name>
    <dbReference type="NCBI Taxonomy" id="8824"/>
    <lineage>
        <taxon>Eukaryota</taxon>
        <taxon>Metazoa</taxon>
        <taxon>Chordata</taxon>
        <taxon>Craniata</taxon>
        <taxon>Vertebrata</taxon>
        <taxon>Euteleostomi</taxon>
        <taxon>Archelosauria</taxon>
        <taxon>Archosauria</taxon>
        <taxon>Dinosauria</taxon>
        <taxon>Saurischia</taxon>
        <taxon>Theropoda</taxon>
        <taxon>Coelurosauria</taxon>
        <taxon>Aves</taxon>
        <taxon>Palaeognathae</taxon>
        <taxon>Apterygiformes</taxon>
        <taxon>Apterygidae</taxon>
        <taxon>Apteryx</taxon>
    </lineage>
</organism>
<dbReference type="AlphaFoldDB" id="A0A8B9QLT2"/>
<keyword evidence="3" id="KW-1185">Reference proteome</keyword>
<dbReference type="Ensembl" id="ENSAOWT00000032628.1">
    <property type="protein sequence ID" value="ENSAOWP00000028809.1"/>
    <property type="gene ID" value="ENSAOWG00000019409.1"/>
</dbReference>
<dbReference type="CDD" id="cd06263">
    <property type="entry name" value="MAM"/>
    <property type="match status" value="1"/>
</dbReference>
<proteinExistence type="predicted"/>